<sequence>QVHGKKSTEKDIDDDPRTQKEVNVPTHTLVKKNNMDIKTTTATKPNKDSGFHSGRVKPALSVETTFTKNKTSSEDDMRSVKTACTRTESPLTEEEYVEDTLRATGQRQDRTPDIDQNRSNMKCLTEKSVASSRAKWSSISNTKSKVLHEQKLNKLIEKENSRKEQLRKAAELRKTKMEEQ</sequence>
<gene>
    <name evidence="2" type="primary">ORF51535</name>
</gene>
<name>A0A0B6Z766_9EUPU</name>
<evidence type="ECO:0000313" key="2">
    <source>
        <dbReference type="EMBL" id="CEK64368.1"/>
    </source>
</evidence>
<accession>A0A0B6Z766</accession>
<evidence type="ECO:0000256" key="1">
    <source>
        <dbReference type="SAM" id="MobiDB-lite"/>
    </source>
</evidence>
<feature type="non-terminal residue" evidence="2">
    <location>
        <position position="1"/>
    </location>
</feature>
<reference evidence="2" key="1">
    <citation type="submission" date="2014-12" db="EMBL/GenBank/DDBJ databases">
        <title>Insight into the proteome of Arion vulgaris.</title>
        <authorList>
            <person name="Aradska J."/>
            <person name="Bulat T."/>
            <person name="Smidak R."/>
            <person name="Sarate P."/>
            <person name="Gangsoo J."/>
            <person name="Sialana F."/>
            <person name="Bilban M."/>
            <person name="Lubec G."/>
        </authorList>
    </citation>
    <scope>NUCLEOTIDE SEQUENCE</scope>
    <source>
        <tissue evidence="2">Skin</tissue>
    </source>
</reference>
<dbReference type="EMBL" id="HACG01017503">
    <property type="protein sequence ID" value="CEK64368.1"/>
    <property type="molecule type" value="Transcribed_RNA"/>
</dbReference>
<feature type="region of interest" description="Disordered" evidence="1">
    <location>
        <begin position="1"/>
        <end position="96"/>
    </location>
</feature>
<dbReference type="AlphaFoldDB" id="A0A0B6Z766"/>
<feature type="non-terminal residue" evidence="2">
    <location>
        <position position="180"/>
    </location>
</feature>
<feature type="region of interest" description="Disordered" evidence="1">
    <location>
        <begin position="158"/>
        <end position="180"/>
    </location>
</feature>
<feature type="compositionally biased region" description="Basic and acidic residues" evidence="1">
    <location>
        <begin position="1"/>
        <end position="20"/>
    </location>
</feature>
<protein>
    <submittedName>
        <fullName evidence="2">Uncharacterized protein</fullName>
    </submittedName>
</protein>
<proteinExistence type="predicted"/>
<organism evidence="2">
    <name type="scientific">Arion vulgaris</name>
    <dbReference type="NCBI Taxonomy" id="1028688"/>
    <lineage>
        <taxon>Eukaryota</taxon>
        <taxon>Metazoa</taxon>
        <taxon>Spiralia</taxon>
        <taxon>Lophotrochozoa</taxon>
        <taxon>Mollusca</taxon>
        <taxon>Gastropoda</taxon>
        <taxon>Heterobranchia</taxon>
        <taxon>Euthyneura</taxon>
        <taxon>Panpulmonata</taxon>
        <taxon>Eupulmonata</taxon>
        <taxon>Stylommatophora</taxon>
        <taxon>Helicina</taxon>
        <taxon>Arionoidea</taxon>
        <taxon>Arionidae</taxon>
        <taxon>Arion</taxon>
    </lineage>
</organism>